<proteinExistence type="predicted"/>
<feature type="domain" description="LysM" evidence="3">
    <location>
        <begin position="220"/>
        <end position="264"/>
    </location>
</feature>
<evidence type="ECO:0000259" key="3">
    <source>
        <dbReference type="PROSITE" id="PS51782"/>
    </source>
</evidence>
<protein>
    <submittedName>
        <fullName evidence="4">LysM domain-containing protein</fullName>
    </submittedName>
</protein>
<dbReference type="PROSITE" id="PS51257">
    <property type="entry name" value="PROKAR_LIPOPROTEIN"/>
    <property type="match status" value="1"/>
</dbReference>
<keyword evidence="5" id="KW-1185">Reference proteome</keyword>
<comment type="caution">
    <text evidence="4">The sequence shown here is derived from an EMBL/GenBank/DDBJ whole genome shotgun (WGS) entry which is preliminary data.</text>
</comment>
<evidence type="ECO:0000313" key="5">
    <source>
        <dbReference type="Proteomes" id="UP000282211"/>
    </source>
</evidence>
<dbReference type="Gene3D" id="3.10.350.10">
    <property type="entry name" value="LysM domain"/>
    <property type="match status" value="1"/>
</dbReference>
<dbReference type="SMART" id="SM00257">
    <property type="entry name" value="LysM"/>
    <property type="match status" value="1"/>
</dbReference>
<dbReference type="CDD" id="cd00118">
    <property type="entry name" value="LysM"/>
    <property type="match status" value="1"/>
</dbReference>
<dbReference type="InterPro" id="IPR036779">
    <property type="entry name" value="LysM_dom_sf"/>
</dbReference>
<sequence>MQMKHSLIGMGLIAGLAACSTAQENPNYKYSSKYEGQEDVRMVANSGQNAVQNASYYHDATPVTAGAEYDRQRDFTNSAPSSAATSSQTIYTSQSHTYSQGAQTYQTTPSATLPSYQVQASSQTSPYQTAPSQTVTSGAAAPTDTAYAGQSVEGTPGYGVYIPETTTQDMTPYTAPTQSVVAANTSISGASEYHDIDRFQSVPAIAAPMPMPSTQVFSTGSYIVKQGDTVYSLSRQLCVGVEDLKLSNGLGSNYGIQIGQTLTLPASQC</sequence>
<dbReference type="AlphaFoldDB" id="A0A420WIK5"/>
<name>A0A420WIK5_9PROT</name>
<feature type="chain" id="PRO_5019349323" evidence="2">
    <location>
        <begin position="23"/>
        <end position="269"/>
    </location>
</feature>
<dbReference type="PROSITE" id="PS51782">
    <property type="entry name" value="LYSM"/>
    <property type="match status" value="1"/>
</dbReference>
<dbReference type="SUPFAM" id="SSF54106">
    <property type="entry name" value="LysM domain"/>
    <property type="match status" value="1"/>
</dbReference>
<evidence type="ECO:0000256" key="1">
    <source>
        <dbReference type="SAM" id="MobiDB-lite"/>
    </source>
</evidence>
<feature type="compositionally biased region" description="Polar residues" evidence="1">
    <location>
        <begin position="116"/>
        <end position="137"/>
    </location>
</feature>
<dbReference type="InterPro" id="IPR018392">
    <property type="entry name" value="LysM"/>
</dbReference>
<feature type="region of interest" description="Disordered" evidence="1">
    <location>
        <begin position="116"/>
        <end position="142"/>
    </location>
</feature>
<feature type="signal peptide" evidence="2">
    <location>
        <begin position="1"/>
        <end position="22"/>
    </location>
</feature>
<dbReference type="Proteomes" id="UP000282211">
    <property type="component" value="Unassembled WGS sequence"/>
</dbReference>
<reference evidence="4 5" key="1">
    <citation type="submission" date="2018-10" db="EMBL/GenBank/DDBJ databases">
        <title>Genomic Encyclopedia of Type Strains, Phase IV (KMG-IV): sequencing the most valuable type-strain genomes for metagenomic binning, comparative biology and taxonomic classification.</title>
        <authorList>
            <person name="Goeker M."/>
        </authorList>
    </citation>
    <scope>NUCLEOTIDE SEQUENCE [LARGE SCALE GENOMIC DNA]</scope>
    <source>
        <strain evidence="4 5">DSM 22008</strain>
    </source>
</reference>
<accession>A0A420WIK5</accession>
<keyword evidence="2" id="KW-0732">Signal</keyword>
<dbReference type="Pfam" id="PF01476">
    <property type="entry name" value="LysM"/>
    <property type="match status" value="1"/>
</dbReference>
<evidence type="ECO:0000313" key="4">
    <source>
        <dbReference type="EMBL" id="RKQ70772.1"/>
    </source>
</evidence>
<organism evidence="4 5">
    <name type="scientific">Litorimonas taeanensis</name>
    <dbReference type="NCBI Taxonomy" id="568099"/>
    <lineage>
        <taxon>Bacteria</taxon>
        <taxon>Pseudomonadati</taxon>
        <taxon>Pseudomonadota</taxon>
        <taxon>Alphaproteobacteria</taxon>
        <taxon>Maricaulales</taxon>
        <taxon>Robiginitomaculaceae</taxon>
    </lineage>
</organism>
<gene>
    <name evidence="4" type="ORF">DES40_0072</name>
</gene>
<dbReference type="InParanoid" id="A0A420WIK5"/>
<evidence type="ECO:0000256" key="2">
    <source>
        <dbReference type="SAM" id="SignalP"/>
    </source>
</evidence>
<dbReference type="EMBL" id="RBII01000001">
    <property type="protein sequence ID" value="RKQ70772.1"/>
    <property type="molecule type" value="Genomic_DNA"/>
</dbReference>